<accession>A0ABT9YAS6</accession>
<dbReference type="RefSeq" id="WP_196603400.1">
    <property type="nucleotide sequence ID" value="NZ_CP116940.1"/>
</dbReference>
<comment type="similarity">
    <text evidence="1">Belongs to the thioester dehydratase family. FabZ subfamily.</text>
</comment>
<reference evidence="3 4" key="1">
    <citation type="submission" date="2023-07" db="EMBL/GenBank/DDBJ databases">
        <title>Genomic Encyclopedia of Type Strains, Phase IV (KMG-IV): sequencing the most valuable type-strain genomes for metagenomic binning, comparative biology and taxonomic classification.</title>
        <authorList>
            <person name="Goeker M."/>
        </authorList>
    </citation>
    <scope>NUCLEOTIDE SEQUENCE [LARGE SCALE GENOMIC DNA]</scope>
    <source>
        <strain evidence="3 4">DSM 16980</strain>
    </source>
</reference>
<dbReference type="InterPro" id="IPR029069">
    <property type="entry name" value="HotDog_dom_sf"/>
</dbReference>
<dbReference type="PANTHER" id="PTHR30272">
    <property type="entry name" value="3-HYDROXYACYL-[ACYL-CARRIER-PROTEIN] DEHYDRATASE"/>
    <property type="match status" value="1"/>
</dbReference>
<dbReference type="Proteomes" id="UP001239167">
    <property type="component" value="Unassembled WGS sequence"/>
</dbReference>
<keyword evidence="4" id="KW-1185">Reference proteome</keyword>
<protein>
    <submittedName>
        <fullName evidence="3">3-hydroxyacyl-[acyl-carrier-protein] dehydratase</fullName>
        <ecNumber evidence="3">4.2.1.59</ecNumber>
    </submittedName>
</protein>
<dbReference type="SUPFAM" id="SSF54637">
    <property type="entry name" value="Thioesterase/thiol ester dehydrase-isomerase"/>
    <property type="match status" value="1"/>
</dbReference>
<comment type="caution">
    <text evidence="3">The sequence shown here is derived from an EMBL/GenBank/DDBJ whole genome shotgun (WGS) entry which is preliminary data.</text>
</comment>
<organism evidence="3 4">
    <name type="scientific">Pectinatus haikarae</name>
    <dbReference type="NCBI Taxonomy" id="349096"/>
    <lineage>
        <taxon>Bacteria</taxon>
        <taxon>Bacillati</taxon>
        <taxon>Bacillota</taxon>
        <taxon>Negativicutes</taxon>
        <taxon>Selenomonadales</taxon>
        <taxon>Selenomonadaceae</taxon>
        <taxon>Pectinatus</taxon>
    </lineage>
</organism>
<dbReference type="Gene3D" id="3.10.129.10">
    <property type="entry name" value="Hotdog Thioesterase"/>
    <property type="match status" value="1"/>
</dbReference>
<dbReference type="GO" id="GO:0019171">
    <property type="term" value="F:(3R)-hydroxyacyl-[acyl-carrier-protein] dehydratase activity"/>
    <property type="evidence" value="ECO:0007669"/>
    <property type="project" value="UniProtKB-EC"/>
</dbReference>
<keyword evidence="2 3" id="KW-0456">Lyase</keyword>
<sequence length="136" mass="15261">MKTIKDFLPQREPFLFVDEILSVDNGVIIGSKKYDNDIIFYQNFGGNLYVPSMILLESLMQCGGAGSRMIAPAESEIFVVTAVRKVKIKAPVCINDTIIMKIQTLRMRGRCFRQKGSAFLNGKFVLGASWQCMSIK</sequence>
<dbReference type="InterPro" id="IPR013114">
    <property type="entry name" value="FabA_FabZ"/>
</dbReference>
<gene>
    <name evidence="3" type="ORF">J2S01_002685</name>
</gene>
<evidence type="ECO:0000256" key="1">
    <source>
        <dbReference type="ARBA" id="ARBA00009174"/>
    </source>
</evidence>
<evidence type="ECO:0000256" key="2">
    <source>
        <dbReference type="ARBA" id="ARBA00023239"/>
    </source>
</evidence>
<evidence type="ECO:0000313" key="4">
    <source>
        <dbReference type="Proteomes" id="UP001239167"/>
    </source>
</evidence>
<evidence type="ECO:0000313" key="3">
    <source>
        <dbReference type="EMBL" id="MDQ0204951.1"/>
    </source>
</evidence>
<proteinExistence type="inferred from homology"/>
<dbReference type="EMBL" id="JAUSUE010000024">
    <property type="protein sequence ID" value="MDQ0204951.1"/>
    <property type="molecule type" value="Genomic_DNA"/>
</dbReference>
<name>A0ABT9YAS6_9FIRM</name>
<dbReference type="PANTHER" id="PTHR30272:SF1">
    <property type="entry name" value="3-HYDROXYACYL-[ACYL-CARRIER-PROTEIN] DEHYDRATASE"/>
    <property type="match status" value="1"/>
</dbReference>
<dbReference type="EC" id="4.2.1.59" evidence="3"/>